<organism evidence="1 2">
    <name type="scientific">Corallococcus carmarthensis</name>
    <dbReference type="NCBI Taxonomy" id="2316728"/>
    <lineage>
        <taxon>Bacteria</taxon>
        <taxon>Pseudomonadati</taxon>
        <taxon>Myxococcota</taxon>
        <taxon>Myxococcia</taxon>
        <taxon>Myxococcales</taxon>
        <taxon>Cystobacterineae</taxon>
        <taxon>Myxococcaceae</taxon>
        <taxon>Corallococcus</taxon>
    </lineage>
</organism>
<accession>A0A3A8KAJ1</accession>
<protein>
    <recommendedName>
        <fullName evidence="3">Lipoprotein</fullName>
    </recommendedName>
</protein>
<evidence type="ECO:0000313" key="2">
    <source>
        <dbReference type="Proteomes" id="UP000268313"/>
    </source>
</evidence>
<evidence type="ECO:0000313" key="1">
    <source>
        <dbReference type="EMBL" id="RKH05173.1"/>
    </source>
</evidence>
<dbReference type="Proteomes" id="UP000268313">
    <property type="component" value="Unassembled WGS sequence"/>
</dbReference>
<evidence type="ECO:0008006" key="3">
    <source>
        <dbReference type="Google" id="ProtNLM"/>
    </source>
</evidence>
<dbReference type="AlphaFoldDB" id="A0A3A8KAJ1"/>
<gene>
    <name evidence="1" type="ORF">D7X32_08755</name>
</gene>
<dbReference type="EMBL" id="RAWE01000021">
    <property type="protein sequence ID" value="RKH05173.1"/>
    <property type="molecule type" value="Genomic_DNA"/>
</dbReference>
<keyword evidence="2" id="KW-1185">Reference proteome</keyword>
<dbReference type="PROSITE" id="PS51257">
    <property type="entry name" value="PROKAR_LIPOPROTEIN"/>
    <property type="match status" value="1"/>
</dbReference>
<reference evidence="2" key="1">
    <citation type="submission" date="2018-09" db="EMBL/GenBank/DDBJ databases">
        <authorList>
            <person name="Livingstone P.G."/>
            <person name="Whitworth D.E."/>
        </authorList>
    </citation>
    <scope>NUCLEOTIDE SEQUENCE [LARGE SCALE GENOMIC DNA]</scope>
    <source>
        <strain evidence="2">CA043D</strain>
    </source>
</reference>
<sequence length="105" mass="10895">MRKLGVSGILTALWAVAVLGCGGVAPAEESLATTEQALELCEEGAVYCRADGSRVCDYDGICRAACEPGGPSSQCRSNEQCCLGYYNASTGVLVQPHCAPSCNYP</sequence>
<dbReference type="RefSeq" id="WP_120602055.1">
    <property type="nucleotide sequence ID" value="NZ_JABFJX010000008.1"/>
</dbReference>
<proteinExistence type="predicted"/>
<comment type="caution">
    <text evidence="1">The sequence shown here is derived from an EMBL/GenBank/DDBJ whole genome shotgun (WGS) entry which is preliminary data.</text>
</comment>
<name>A0A3A8KAJ1_9BACT</name>